<dbReference type="EMBL" id="HBUE01049508">
    <property type="protein sequence ID" value="CAG6463743.1"/>
    <property type="molecule type" value="Transcribed_RNA"/>
</dbReference>
<dbReference type="AlphaFoldDB" id="A0A8D8AXX9"/>
<proteinExistence type="predicted"/>
<name>A0A8D8AXX9_CULPI</name>
<accession>A0A8D8AXX9</accession>
<sequence>MLLKSDFHSSVSRTEPTIPVPRAKSKAVTVLRTRRLGNIPGYIYTIFNLPRPRIDYMLTSCGHLGGTPPVEIKSASNAQKKNREHKSERPIGSAWPPKTSYCPIST</sequence>
<reference evidence="2" key="1">
    <citation type="submission" date="2021-05" db="EMBL/GenBank/DDBJ databases">
        <authorList>
            <person name="Alioto T."/>
            <person name="Alioto T."/>
            <person name="Gomez Garrido J."/>
        </authorList>
    </citation>
    <scope>NUCLEOTIDE SEQUENCE</scope>
</reference>
<organism evidence="2">
    <name type="scientific">Culex pipiens</name>
    <name type="common">House mosquito</name>
    <dbReference type="NCBI Taxonomy" id="7175"/>
    <lineage>
        <taxon>Eukaryota</taxon>
        <taxon>Metazoa</taxon>
        <taxon>Ecdysozoa</taxon>
        <taxon>Arthropoda</taxon>
        <taxon>Hexapoda</taxon>
        <taxon>Insecta</taxon>
        <taxon>Pterygota</taxon>
        <taxon>Neoptera</taxon>
        <taxon>Endopterygota</taxon>
        <taxon>Diptera</taxon>
        <taxon>Nematocera</taxon>
        <taxon>Culicoidea</taxon>
        <taxon>Culicidae</taxon>
        <taxon>Culicinae</taxon>
        <taxon>Culicini</taxon>
        <taxon>Culex</taxon>
        <taxon>Culex</taxon>
    </lineage>
</organism>
<feature type="region of interest" description="Disordered" evidence="1">
    <location>
        <begin position="75"/>
        <end position="106"/>
    </location>
</feature>
<protein>
    <submittedName>
        <fullName evidence="2">(northern house mosquito) hypothetical protein</fullName>
    </submittedName>
</protein>
<evidence type="ECO:0000313" key="2">
    <source>
        <dbReference type="EMBL" id="CAG6463743.1"/>
    </source>
</evidence>
<evidence type="ECO:0000256" key="1">
    <source>
        <dbReference type="SAM" id="MobiDB-lite"/>
    </source>
</evidence>